<sequence>ESPGSGKRCGYHLVITLSVLLFLSLMANALLSYFYFHLKLASDTPHEQARNFSAGDSKSKPVPVTSLDQIRSCSAREHQIQYKDRLYIFLTDEMTWSSSREKCQELGGDLVIINSNEEHKFLVGAMNRFSNSLHWIGLRKVGWWLWVDETPLMKNLS</sequence>
<keyword evidence="2" id="KW-1133">Transmembrane helix</keyword>
<gene>
    <name evidence="4" type="ORF">DAT39_007044</name>
</gene>
<name>A0A8J4UKG6_CLAMG</name>
<dbReference type="InterPro" id="IPR016187">
    <property type="entry name" value="CTDL_fold"/>
</dbReference>
<feature type="non-terminal residue" evidence="4">
    <location>
        <position position="1"/>
    </location>
</feature>
<keyword evidence="2" id="KW-0472">Membrane</keyword>
<accession>A0A8J4UKG6</accession>
<dbReference type="OrthoDB" id="2142683at2759"/>
<dbReference type="InterPro" id="IPR050828">
    <property type="entry name" value="C-type_lectin/matrix_domain"/>
</dbReference>
<feature type="domain" description="C-type lectin" evidence="3">
    <location>
        <begin position="82"/>
        <end position="152"/>
    </location>
</feature>
<dbReference type="Gene3D" id="3.10.100.10">
    <property type="entry name" value="Mannose-Binding Protein A, subunit A"/>
    <property type="match status" value="1"/>
</dbReference>
<comment type="subcellular location">
    <subcellularLocation>
        <location evidence="1">Cell membrane</location>
        <topology evidence="1">Single-pass type II membrane protein</topology>
    </subcellularLocation>
</comment>
<reference evidence="4" key="1">
    <citation type="submission" date="2020-07" db="EMBL/GenBank/DDBJ databases">
        <title>Clarias magur genome sequencing, assembly and annotation.</title>
        <authorList>
            <person name="Kushwaha B."/>
            <person name="Kumar R."/>
            <person name="Das P."/>
            <person name="Joshi C.G."/>
            <person name="Kumar D."/>
            <person name="Nagpure N.S."/>
            <person name="Pandey M."/>
            <person name="Agarwal S."/>
            <person name="Srivastava S."/>
            <person name="Singh M."/>
            <person name="Sahoo L."/>
            <person name="Jayasankar P."/>
            <person name="Meher P.K."/>
            <person name="Koringa P.G."/>
            <person name="Iquebal M.A."/>
            <person name="Das S.P."/>
            <person name="Bit A."/>
            <person name="Patnaik S."/>
            <person name="Patel N."/>
            <person name="Shah T.M."/>
            <person name="Hinsu A."/>
            <person name="Jena J.K."/>
        </authorList>
    </citation>
    <scope>NUCLEOTIDE SEQUENCE</scope>
    <source>
        <strain evidence="4">CIFAMagur01</strain>
        <tissue evidence="4">Testis</tissue>
    </source>
</reference>
<dbReference type="PANTHER" id="PTHR45710:SF26">
    <property type="entry name" value="RH26557P"/>
    <property type="match status" value="1"/>
</dbReference>
<dbReference type="AlphaFoldDB" id="A0A8J4UKG6"/>
<feature type="non-terminal residue" evidence="4">
    <location>
        <position position="157"/>
    </location>
</feature>
<evidence type="ECO:0000256" key="1">
    <source>
        <dbReference type="ARBA" id="ARBA00004401"/>
    </source>
</evidence>
<organism evidence="4 5">
    <name type="scientific">Clarias magur</name>
    <name type="common">Asian catfish</name>
    <name type="synonym">Macropteronotus magur</name>
    <dbReference type="NCBI Taxonomy" id="1594786"/>
    <lineage>
        <taxon>Eukaryota</taxon>
        <taxon>Metazoa</taxon>
        <taxon>Chordata</taxon>
        <taxon>Craniata</taxon>
        <taxon>Vertebrata</taxon>
        <taxon>Euteleostomi</taxon>
        <taxon>Actinopterygii</taxon>
        <taxon>Neopterygii</taxon>
        <taxon>Teleostei</taxon>
        <taxon>Ostariophysi</taxon>
        <taxon>Siluriformes</taxon>
        <taxon>Clariidae</taxon>
        <taxon>Clarias</taxon>
    </lineage>
</organism>
<dbReference type="Pfam" id="PF00059">
    <property type="entry name" value="Lectin_C"/>
    <property type="match status" value="1"/>
</dbReference>
<protein>
    <submittedName>
        <fullName evidence="4">C-type lectin domain family 4 member E-like</fullName>
    </submittedName>
</protein>
<dbReference type="PROSITE" id="PS50041">
    <property type="entry name" value="C_TYPE_LECTIN_2"/>
    <property type="match status" value="1"/>
</dbReference>
<evidence type="ECO:0000313" key="4">
    <source>
        <dbReference type="EMBL" id="KAF5903219.1"/>
    </source>
</evidence>
<dbReference type="InterPro" id="IPR001304">
    <property type="entry name" value="C-type_lectin-like"/>
</dbReference>
<evidence type="ECO:0000313" key="5">
    <source>
        <dbReference type="Proteomes" id="UP000727407"/>
    </source>
</evidence>
<proteinExistence type="predicted"/>
<dbReference type="Proteomes" id="UP000727407">
    <property type="component" value="Unassembled WGS sequence"/>
</dbReference>
<evidence type="ECO:0000256" key="2">
    <source>
        <dbReference type="SAM" id="Phobius"/>
    </source>
</evidence>
<comment type="caution">
    <text evidence="4">The sequence shown here is derived from an EMBL/GenBank/DDBJ whole genome shotgun (WGS) entry which is preliminary data.</text>
</comment>
<feature type="transmembrane region" description="Helical" evidence="2">
    <location>
        <begin position="12"/>
        <end position="36"/>
    </location>
</feature>
<keyword evidence="5" id="KW-1185">Reference proteome</keyword>
<dbReference type="SUPFAM" id="SSF56436">
    <property type="entry name" value="C-type lectin-like"/>
    <property type="match status" value="1"/>
</dbReference>
<dbReference type="EMBL" id="QNUK01000076">
    <property type="protein sequence ID" value="KAF5903219.1"/>
    <property type="molecule type" value="Genomic_DNA"/>
</dbReference>
<evidence type="ECO:0000259" key="3">
    <source>
        <dbReference type="PROSITE" id="PS50041"/>
    </source>
</evidence>
<dbReference type="GO" id="GO:0005886">
    <property type="term" value="C:plasma membrane"/>
    <property type="evidence" value="ECO:0007669"/>
    <property type="project" value="UniProtKB-SubCell"/>
</dbReference>
<dbReference type="PANTHER" id="PTHR45710">
    <property type="entry name" value="C-TYPE LECTIN DOMAIN-CONTAINING PROTEIN 180"/>
    <property type="match status" value="1"/>
</dbReference>
<keyword evidence="2" id="KW-0812">Transmembrane</keyword>
<dbReference type="InterPro" id="IPR016186">
    <property type="entry name" value="C-type_lectin-like/link_sf"/>
</dbReference>